<evidence type="ECO:0000313" key="2">
    <source>
        <dbReference type="EMBL" id="GAA5533976.1"/>
    </source>
</evidence>
<dbReference type="RefSeq" id="WP_345454884.1">
    <property type="nucleotide sequence ID" value="NZ_BAABRV010000005.1"/>
</dbReference>
<gene>
    <name evidence="2" type="ORF">Dalu01_02384</name>
</gene>
<accession>A0ABP9XGD3</accession>
<protein>
    <submittedName>
        <fullName evidence="2">Uncharacterized protein</fullName>
    </submittedName>
</protein>
<name>A0ABP9XGD3_9DEIO</name>
<comment type="caution">
    <text evidence="2">The sequence shown here is derived from an EMBL/GenBank/DDBJ whole genome shotgun (WGS) entry which is preliminary data.</text>
</comment>
<reference evidence="2 3" key="1">
    <citation type="submission" date="2024-02" db="EMBL/GenBank/DDBJ databases">
        <title>Deinococcus aluminii NBRC 112889.</title>
        <authorList>
            <person name="Ichikawa N."/>
            <person name="Katano-Makiyama Y."/>
            <person name="Hidaka K."/>
        </authorList>
    </citation>
    <scope>NUCLEOTIDE SEQUENCE [LARGE SCALE GENOMIC DNA]</scope>
    <source>
        <strain evidence="2 3">NBRC 112889</strain>
    </source>
</reference>
<dbReference type="Proteomes" id="UP001404956">
    <property type="component" value="Unassembled WGS sequence"/>
</dbReference>
<organism evidence="2 3">
    <name type="scientific">Deinococcus aluminii</name>
    <dbReference type="NCBI Taxonomy" id="1656885"/>
    <lineage>
        <taxon>Bacteria</taxon>
        <taxon>Thermotogati</taxon>
        <taxon>Deinococcota</taxon>
        <taxon>Deinococci</taxon>
        <taxon>Deinococcales</taxon>
        <taxon>Deinococcaceae</taxon>
        <taxon>Deinococcus</taxon>
    </lineage>
</organism>
<proteinExistence type="predicted"/>
<sequence>MRNLNLVEGCAVVGGQPVAVRERGDYFVHFMAAWRDQDGKEHNVRVNARGALAKAIRVNLRRGDPVMFTGELQFRDEYFTVRLINIYRLRNELPIEAVGKRLFLVGGWVHWTFHGYAASDTYSMDNQDTVTLLINLEGQRHPRKYAYTLHAFRPIQQGSALIAQGQLAPGVPAHKTHIAPVLAPDILLEGAPVLHHVPESSEGPANEVAASLASHH</sequence>
<keyword evidence="3" id="KW-1185">Reference proteome</keyword>
<evidence type="ECO:0000313" key="3">
    <source>
        <dbReference type="Proteomes" id="UP001404956"/>
    </source>
</evidence>
<dbReference type="EMBL" id="BAABRV010000005">
    <property type="protein sequence ID" value="GAA5533976.1"/>
    <property type="molecule type" value="Genomic_DNA"/>
</dbReference>
<evidence type="ECO:0000256" key="1">
    <source>
        <dbReference type="SAM" id="MobiDB-lite"/>
    </source>
</evidence>
<feature type="region of interest" description="Disordered" evidence="1">
    <location>
        <begin position="197"/>
        <end position="216"/>
    </location>
</feature>